<evidence type="ECO:0000313" key="2">
    <source>
        <dbReference type="WBParaSite" id="scf7180000417328.g1152"/>
    </source>
</evidence>
<reference evidence="2" key="1">
    <citation type="submission" date="2022-11" db="UniProtKB">
        <authorList>
            <consortium name="WormBaseParasite"/>
        </authorList>
    </citation>
    <scope>IDENTIFICATION</scope>
</reference>
<organism evidence="1 2">
    <name type="scientific">Meloidogyne floridensis</name>
    <dbReference type="NCBI Taxonomy" id="298350"/>
    <lineage>
        <taxon>Eukaryota</taxon>
        <taxon>Metazoa</taxon>
        <taxon>Ecdysozoa</taxon>
        <taxon>Nematoda</taxon>
        <taxon>Chromadorea</taxon>
        <taxon>Rhabditida</taxon>
        <taxon>Tylenchina</taxon>
        <taxon>Tylenchomorpha</taxon>
        <taxon>Tylenchoidea</taxon>
        <taxon>Meloidogynidae</taxon>
        <taxon>Meloidogyninae</taxon>
        <taxon>Meloidogyne</taxon>
    </lineage>
</organism>
<keyword evidence="1" id="KW-1185">Reference proteome</keyword>
<accession>A0A915NJ74</accession>
<dbReference type="AlphaFoldDB" id="A0A915NJ74"/>
<dbReference type="Proteomes" id="UP000887560">
    <property type="component" value="Unplaced"/>
</dbReference>
<evidence type="ECO:0000313" key="1">
    <source>
        <dbReference type="Proteomes" id="UP000887560"/>
    </source>
</evidence>
<sequence length="218" mass="25352">MSLRRLNRIAFQVVLEMIQRFKNTNTLNNFGKVGLKILKHNRLNLRRTVLRGFRVVARQPANLWRPFASLHFRHQNQLNQRLNGFNLIKDNKPKRDVLHLVRHLFGTNARYNRGLSSTEMPNNLDAYEIGKYIASGCNGAVFQLRLKQELVNNNIDESRFDHPYKASSSTLYICLYPLALKVLFIDGLTQERFIWNEMGSELIPLVRLPKTVCDGKFA</sequence>
<dbReference type="WBParaSite" id="scf7180000417328.g1152">
    <property type="protein sequence ID" value="scf7180000417328.g1152"/>
    <property type="gene ID" value="scf7180000417328.g1152"/>
</dbReference>
<proteinExistence type="predicted"/>
<protein>
    <submittedName>
        <fullName evidence="2">Uncharacterized protein</fullName>
    </submittedName>
</protein>
<name>A0A915NJ74_9BILA</name>